<accession>A0ACC7PJW7</accession>
<dbReference type="Proteomes" id="UP001637618">
    <property type="component" value="Unassembled WGS sequence"/>
</dbReference>
<evidence type="ECO:0000313" key="2">
    <source>
        <dbReference type="Proteomes" id="UP001637618"/>
    </source>
</evidence>
<evidence type="ECO:0000313" key="1">
    <source>
        <dbReference type="EMBL" id="MFO2480596.1"/>
    </source>
</evidence>
<feature type="non-terminal residue" evidence="1">
    <location>
        <position position="1"/>
    </location>
</feature>
<protein>
    <submittedName>
        <fullName evidence="1">Type I secretion C-terminal target domain-containing protein</fullName>
    </submittedName>
</protein>
<sequence>PGTDNTTTVTLTAPSAVNEGGQITYTATLSNKAGSDVTLKLDNGSTITIKQGETVGTVTVDAPTDDVFIDKSSETVKITDTAGGNFEKLVVAGDGATTTVNDTIDDVKVVLTATTTVGEGGQIVYTASLVDKNGAPVTNITGPLTVTLDNGETITIGVNQSSGTVSVLAPDDVYAGDQTVTTAITNVTGGEHFENLVPGTDKVTTTVTDTPGTDNTTTVTLTAPSAVNEGGQITYTATLSNKAGSDVTLKLDNGSTITIKQGETVGTVTVDAPTDDVFIDKSSETVKITDTAGGNFEKLVVAGDGATTTVNDTIDKVDVVLTATTTVGEGGQIIYTASLVDKAGNAVTNITGPLTVTLDNGETITIGVNESSGTVSVLAPDDVYAGDQTVTTAITNVTGGEHFENLVPGTDKVTTTVTDTPGTDNTTTVTLTAPSAVNEGGQITYTATLSNKAGSDVTLKLDNGSTITIKQGETVGTVTVDAPTDDVFIDKSSETVKITDATGGNFEKLEVAGNGATTTVNDTIDDVNVVLTATNTVSEGGQIIYTASLVDKNGGAVTNIGSDLVIKLDNGESITIGNGKTSGTVNVTAPNDAYLGASDVSARITNVVSGGGKYENLIPVGNPVVTKVTDVVTNTVISITGDTSVTEGQTAHYTLNLTNPAQTEVTVTLKYSGTAADGSDFSGVYTVKIPANASSATFDIKTLDDKLTEPTENFVVTIDKTTGGNFENLAISGTNGSVTTLIIDNDAPPVIDLDANNSSGATGNDFKTTFAEGGTGVSIADTDIKITDPDSTQLTGATVVLTNTQPNDSLNYTNVTGITVTSVTDPATGKITLTLSGTATLADYMQQIKNITFSNSSDDPSTTPRTITVTVTDGGNYSNVATTTVNVVAVNDPPVASGSAVTGTEDTPLTLTWSNFGVTDVDSPQASLGVKITELPVAGKLQFLAADGITWTNVSSGQTFTKAQIDGGQLRFQPNANESGADGYGGTGVGNKQADYAQFKFQPTDGKDLGNSATVKVDITPVADAPTLSVADNTIDSVGLIKQSWNSIPNLGTNGNGASATALKNAIDNAGTPNSTTISTSVQPTADVPGGAGSKTSGLIYLEAGKSYTFSGYGDDSILVNIGGKDVASGTWGSNSGQFNGTFTPTSNGYYSIDIYHANQSGAGSFDLKLSVNGGTPTHLNNNTMPIYTGINDLINAGAQVSDLHGTNGQGYYDVYKLNEGLENGTVKLSKVTTALTDTDGSEALSVKIGSIPVGAVLSDGAGNTFTATQGATEVNVTGWDLNNLSLKPLPYTSGQYNLTITSTSTESLGGSASTVTQLPVKVYPATYNPVTATSGDDNITGTSGNDIVIADVAGLNVVQGKNYNIAFMVDSSGSMNPSSIQSAKDSLTAVFNSLKNSLAANTSGNVNIFLVDFDSQVNQSVSVNLKDANSLTILQKILDSMTSGGGTNYEDVFKATANWFQSNQATGNTNAINQTYFITDGQPTYYQYAEQTNPVVADYYNRSTANDGKLDDYLNVNNYKLGDTFYTNLGGVNRVLIDSSGRVHKWVENWNGTWYDSGNLGTIRAQGDGTYEISWQGGSGGATDQATSDNSKAGFALLNGLSPVEAIGLNSGVSLEQLKPYDSDGKPQTNIDPKDLANAILGHSEATLPGADRVDGGDGNDILFGDLVSFPGISGEGYNAIQTYVAGKNGVAVSAVTGQDVHKYITEHYTEFNTSGAKDGNDTLLGGSGDDILFGQGGSDFLDGGKGNDILLGGTGNDTLIGGQGNDILIGGTGADTFIWKAGDTGNDVIKDFKAAEGDRIDLRDLLKGETDGTIDNFLKLTTVDNVTTLQISSEGKLNAAGGLANADVTIKLEGNNWSSQTINSLISGADPTIKVDHT</sequence>
<name>A0ACC7PJW7_9PSED</name>
<comment type="caution">
    <text evidence="1">The sequence shown here is derived from an EMBL/GenBank/DDBJ whole genome shotgun (WGS) entry which is preliminary data.</text>
</comment>
<gene>
    <name evidence="1" type="ORF">OOJ96_24765</name>
</gene>
<keyword evidence="2" id="KW-1185">Reference proteome</keyword>
<dbReference type="EMBL" id="JAPEQY010000030">
    <property type="protein sequence ID" value="MFO2480596.1"/>
    <property type="molecule type" value="Genomic_DNA"/>
</dbReference>
<reference evidence="1" key="1">
    <citation type="submission" date="2022-11" db="EMBL/GenBank/DDBJ databases">
        <title>Draft genome sequences of strains of Pseudomonas imrae sp. nov.</title>
        <authorList>
            <person name="Salva Serra F."/>
            <person name="Nimje P."/>
            <person name="Moore E.R.B."/>
            <person name="Marathe N.P."/>
        </authorList>
    </citation>
    <scope>NUCLEOTIDE SEQUENCE</scope>
    <source>
        <strain evidence="1">15FMM2</strain>
    </source>
</reference>
<organism evidence="1 2">
    <name type="scientific">Pseudomonas imrae</name>
    <dbReference type="NCBI Taxonomy" id="2992837"/>
    <lineage>
        <taxon>Bacteria</taxon>
        <taxon>Pseudomonadati</taxon>
        <taxon>Pseudomonadota</taxon>
        <taxon>Gammaproteobacteria</taxon>
        <taxon>Pseudomonadales</taxon>
        <taxon>Pseudomonadaceae</taxon>
        <taxon>Pseudomonas</taxon>
    </lineage>
</organism>
<proteinExistence type="predicted"/>